<gene>
    <name evidence="1" type="ORF">HCJ59_13115</name>
</gene>
<organism evidence="1 2">
    <name type="scientific">Listeria immobilis</name>
    <dbReference type="NCBI Taxonomy" id="2713502"/>
    <lineage>
        <taxon>Bacteria</taxon>
        <taxon>Bacillati</taxon>
        <taxon>Bacillota</taxon>
        <taxon>Bacilli</taxon>
        <taxon>Bacillales</taxon>
        <taxon>Listeriaceae</taxon>
        <taxon>Listeria</taxon>
    </lineage>
</organism>
<evidence type="ECO:0000313" key="1">
    <source>
        <dbReference type="EMBL" id="MBC1510826.1"/>
    </source>
</evidence>
<accession>A0ABR6SYR6</accession>
<dbReference type="EMBL" id="JAASUB010000017">
    <property type="protein sequence ID" value="MBC1510826.1"/>
    <property type="molecule type" value="Genomic_DNA"/>
</dbReference>
<reference evidence="1 2" key="1">
    <citation type="submission" date="2020-03" db="EMBL/GenBank/DDBJ databases">
        <title>Soil Listeria distribution.</title>
        <authorList>
            <person name="Liao J."/>
            <person name="Wiedmann M."/>
        </authorList>
    </citation>
    <scope>NUCLEOTIDE SEQUENCE [LARGE SCALE GENOMIC DNA]</scope>
    <source>
        <strain evidence="1 2">FSL L7-1515</strain>
    </source>
</reference>
<proteinExistence type="predicted"/>
<protein>
    <submittedName>
        <fullName evidence="1">Uncharacterized protein</fullName>
    </submittedName>
</protein>
<evidence type="ECO:0000313" key="2">
    <source>
        <dbReference type="Proteomes" id="UP000587800"/>
    </source>
</evidence>
<sequence length="138" mass="15943">MSVKDFRPSILSFEMEATNNGIRVVVSIGGLRQLRMPITNDKIDSTLICLLVDNVGGKGSEIIQNITYDFDEMELDNNYMKFLFDFDINMSELGDYIYRFYTIELHWLVFGNETFDESTNILQVKIPYLEVSTDEKGD</sequence>
<dbReference type="RefSeq" id="WP_110165205.1">
    <property type="nucleotide sequence ID" value="NZ_JAASTU010000002.1"/>
</dbReference>
<name>A0ABR6SYR6_9LIST</name>
<keyword evidence="2" id="KW-1185">Reference proteome</keyword>
<dbReference type="Proteomes" id="UP000587800">
    <property type="component" value="Unassembled WGS sequence"/>
</dbReference>
<comment type="caution">
    <text evidence="1">The sequence shown here is derived from an EMBL/GenBank/DDBJ whole genome shotgun (WGS) entry which is preliminary data.</text>
</comment>